<dbReference type="AlphaFoldDB" id="A0A239HU98"/>
<keyword evidence="2" id="KW-1185">Reference proteome</keyword>
<dbReference type="Pfam" id="PF13576">
    <property type="entry name" value="Pentapeptide_3"/>
    <property type="match status" value="1"/>
</dbReference>
<dbReference type="RefSeq" id="WP_144017355.1">
    <property type="nucleotide sequence ID" value="NZ_FZPD01000002.1"/>
</dbReference>
<evidence type="ECO:0000313" key="1">
    <source>
        <dbReference type="EMBL" id="SNS83794.1"/>
    </source>
</evidence>
<reference evidence="1 2" key="1">
    <citation type="submission" date="2017-06" db="EMBL/GenBank/DDBJ databases">
        <authorList>
            <person name="Kim H.J."/>
            <person name="Triplett B.A."/>
        </authorList>
    </citation>
    <scope>NUCLEOTIDE SEQUENCE [LARGE SCALE GENOMIC DNA]</scope>
    <source>
        <strain evidence="1 2">DSM 19307</strain>
    </source>
</reference>
<gene>
    <name evidence="1" type="ORF">SAMN05421640_1455</name>
</gene>
<dbReference type="EMBL" id="FZPD01000002">
    <property type="protein sequence ID" value="SNS83794.1"/>
    <property type="molecule type" value="Genomic_DNA"/>
</dbReference>
<dbReference type="InterPro" id="IPR001646">
    <property type="entry name" value="5peptide_repeat"/>
</dbReference>
<protein>
    <submittedName>
        <fullName evidence="1">Pentapeptide repeat-containing protein</fullName>
    </submittedName>
</protein>
<name>A0A239HU98_EKHLU</name>
<accession>A0A239HU98</accession>
<organism evidence="1 2">
    <name type="scientific">Ekhidna lutea</name>
    <dbReference type="NCBI Taxonomy" id="447679"/>
    <lineage>
        <taxon>Bacteria</taxon>
        <taxon>Pseudomonadati</taxon>
        <taxon>Bacteroidota</taxon>
        <taxon>Cytophagia</taxon>
        <taxon>Cytophagales</taxon>
        <taxon>Reichenbachiellaceae</taxon>
        <taxon>Ekhidna</taxon>
    </lineage>
</organism>
<evidence type="ECO:0000313" key="2">
    <source>
        <dbReference type="Proteomes" id="UP000198393"/>
    </source>
</evidence>
<sequence length="243" mass="28023">MEISTSLSTKLRIAILVLFSAFVFRAFAQEQVNARKIMMDIREGKDISYENVTVIGNLDFTYMADKLPDLPKKSKWWGDGNTVEESIDVAISFVNCTFEGDVLAYIHEDMSEYTFIADFDKRVTFSDCEFKKDAMFKYSDFDGLTDFSGSSFLRESTFKYAEFDERADFSSTNFDDDATFKYAQFDEGASFKDAVFQESWNIKYMKARGEFDIDGLDVRDDIDSKYTKINGKSFTSFLLETRN</sequence>
<dbReference type="Gene3D" id="2.160.20.80">
    <property type="entry name" value="E3 ubiquitin-protein ligase SopA"/>
    <property type="match status" value="1"/>
</dbReference>
<dbReference type="Proteomes" id="UP000198393">
    <property type="component" value="Unassembled WGS sequence"/>
</dbReference>
<dbReference type="OrthoDB" id="1123130at2"/>
<proteinExistence type="predicted"/>